<dbReference type="GO" id="GO:0022857">
    <property type="term" value="F:transmembrane transporter activity"/>
    <property type="evidence" value="ECO:0007669"/>
    <property type="project" value="InterPro"/>
</dbReference>
<dbReference type="InterPro" id="IPR020846">
    <property type="entry name" value="MFS_dom"/>
</dbReference>
<feature type="domain" description="Major facilitator superfamily (MFS) profile" evidence="6">
    <location>
        <begin position="25"/>
        <end position="509"/>
    </location>
</feature>
<comment type="subcellular location">
    <subcellularLocation>
        <location evidence="1">Membrane</location>
        <topology evidence="1">Multi-pass membrane protein</topology>
    </subcellularLocation>
</comment>
<keyword evidence="4 5" id="KW-0472">Membrane</keyword>
<dbReference type="AlphaFoldDB" id="A0AAN7PDX0"/>
<evidence type="ECO:0000256" key="2">
    <source>
        <dbReference type="ARBA" id="ARBA00022692"/>
    </source>
</evidence>
<evidence type="ECO:0000256" key="3">
    <source>
        <dbReference type="ARBA" id="ARBA00022989"/>
    </source>
</evidence>
<reference evidence="8" key="1">
    <citation type="submission" date="2023-01" db="EMBL/GenBank/DDBJ databases">
        <title>Key to firefly adult light organ development and bioluminescence: homeobox transcription factors regulate luciferase expression and transportation to peroxisome.</title>
        <authorList>
            <person name="Fu X."/>
        </authorList>
    </citation>
    <scope>NUCLEOTIDE SEQUENCE [LARGE SCALE GENOMIC DNA]</scope>
</reference>
<dbReference type="Pfam" id="PF07690">
    <property type="entry name" value="MFS_1"/>
    <property type="match status" value="1"/>
</dbReference>
<feature type="transmembrane region" description="Helical" evidence="5">
    <location>
        <begin position="396"/>
        <end position="415"/>
    </location>
</feature>
<keyword evidence="8" id="KW-1185">Reference proteome</keyword>
<comment type="caution">
    <text evidence="7">The sequence shown here is derived from an EMBL/GenBank/DDBJ whole genome shotgun (WGS) entry which is preliminary data.</text>
</comment>
<feature type="transmembrane region" description="Helical" evidence="5">
    <location>
        <begin position="168"/>
        <end position="185"/>
    </location>
</feature>
<dbReference type="PANTHER" id="PTHR24064">
    <property type="entry name" value="SOLUTE CARRIER FAMILY 22 MEMBER"/>
    <property type="match status" value="1"/>
</dbReference>
<accession>A0AAN7PDX0</accession>
<evidence type="ECO:0000256" key="4">
    <source>
        <dbReference type="ARBA" id="ARBA00023136"/>
    </source>
</evidence>
<evidence type="ECO:0000313" key="8">
    <source>
        <dbReference type="Proteomes" id="UP001353858"/>
    </source>
</evidence>
<sequence>MTASENYLDSILIEVGEFGRYQRRICFLVLVASMIAYFPSMIYVFETKQIDHRCEVPECELISSEFAPNWLDNAIPMINNRRSQCTKYKRKNNNTNSCEASDFDRRIVEPCEKYVYQTSEISIIQDFNLHCENNVWRLTLVGTINSVGLFIGLPIAGILSDKFGRKTILIGTLALCGITGLIRSFTNSYEFFITMEFLEAAVGAGSYATAFVIGVEFVGPGKRILIGLLINAAYAIGGVFEGGLAWAFQSWRPLVQVLYALPLLCISYYWLVPESVRWLLNQKKYKKAQDILEHLAKVNKASISKENIHKLCSTTETVEPVKGNAFKELFTSFILVMRFVNCALCWVVTVFVYNGLTINSVQLSGNSYLDIILTILVEIPGAILQYFLVDRIGRRYTLAIGYALSGASSVASIFIPSDIRWLSLIVYLMGKFGISLNICVVYTITTELFPTPLRNSLLSASSMFGRIGSMVAPQIPLLKSTWDPLPLTLFSISSFFACILSLLFPETMNIKLPDTIEEAENISKLREPQNYKKDSIKAVP</sequence>
<dbReference type="InterPro" id="IPR011701">
    <property type="entry name" value="MFS"/>
</dbReference>
<feature type="transmembrane region" description="Helical" evidence="5">
    <location>
        <begin position="456"/>
        <end position="475"/>
    </location>
</feature>
<dbReference type="Gene3D" id="1.20.1250.20">
    <property type="entry name" value="MFS general substrate transporter like domains"/>
    <property type="match status" value="1"/>
</dbReference>
<feature type="transmembrane region" description="Helical" evidence="5">
    <location>
        <begin position="254"/>
        <end position="272"/>
    </location>
</feature>
<dbReference type="Proteomes" id="UP001353858">
    <property type="component" value="Unassembled WGS sequence"/>
</dbReference>
<keyword evidence="3 5" id="KW-1133">Transmembrane helix</keyword>
<feature type="transmembrane region" description="Helical" evidence="5">
    <location>
        <begin position="225"/>
        <end position="248"/>
    </location>
</feature>
<evidence type="ECO:0000256" key="5">
    <source>
        <dbReference type="SAM" id="Phobius"/>
    </source>
</evidence>
<dbReference type="PROSITE" id="PS00216">
    <property type="entry name" value="SUGAR_TRANSPORT_1"/>
    <property type="match status" value="1"/>
</dbReference>
<evidence type="ECO:0000313" key="7">
    <source>
        <dbReference type="EMBL" id="KAK4883407.1"/>
    </source>
</evidence>
<dbReference type="SUPFAM" id="SSF103473">
    <property type="entry name" value="MFS general substrate transporter"/>
    <property type="match status" value="1"/>
</dbReference>
<keyword evidence="2 5" id="KW-0812">Transmembrane</keyword>
<feature type="transmembrane region" description="Helical" evidence="5">
    <location>
        <begin position="135"/>
        <end position="156"/>
    </location>
</feature>
<feature type="transmembrane region" description="Helical" evidence="5">
    <location>
        <begin position="335"/>
        <end position="356"/>
    </location>
</feature>
<dbReference type="GO" id="GO:0016020">
    <property type="term" value="C:membrane"/>
    <property type="evidence" value="ECO:0007669"/>
    <property type="project" value="UniProtKB-SubCell"/>
</dbReference>
<name>A0AAN7PDX0_9COLE</name>
<feature type="transmembrane region" description="Helical" evidence="5">
    <location>
        <begin position="421"/>
        <end position="444"/>
    </location>
</feature>
<dbReference type="CDD" id="cd17317">
    <property type="entry name" value="MFS_SLC22"/>
    <property type="match status" value="1"/>
</dbReference>
<dbReference type="InterPro" id="IPR036259">
    <property type="entry name" value="MFS_trans_sf"/>
</dbReference>
<gene>
    <name evidence="7" type="ORF">RN001_006726</name>
</gene>
<dbReference type="EMBL" id="JARPUR010000002">
    <property type="protein sequence ID" value="KAK4883407.1"/>
    <property type="molecule type" value="Genomic_DNA"/>
</dbReference>
<evidence type="ECO:0000259" key="6">
    <source>
        <dbReference type="PROSITE" id="PS50850"/>
    </source>
</evidence>
<feature type="transmembrane region" description="Helical" evidence="5">
    <location>
        <begin position="487"/>
        <end position="504"/>
    </location>
</feature>
<feature type="transmembrane region" description="Helical" evidence="5">
    <location>
        <begin position="25"/>
        <end position="45"/>
    </location>
</feature>
<proteinExistence type="predicted"/>
<feature type="transmembrane region" description="Helical" evidence="5">
    <location>
        <begin position="368"/>
        <end position="389"/>
    </location>
</feature>
<organism evidence="7 8">
    <name type="scientific">Aquatica leii</name>
    <dbReference type="NCBI Taxonomy" id="1421715"/>
    <lineage>
        <taxon>Eukaryota</taxon>
        <taxon>Metazoa</taxon>
        <taxon>Ecdysozoa</taxon>
        <taxon>Arthropoda</taxon>
        <taxon>Hexapoda</taxon>
        <taxon>Insecta</taxon>
        <taxon>Pterygota</taxon>
        <taxon>Neoptera</taxon>
        <taxon>Endopterygota</taxon>
        <taxon>Coleoptera</taxon>
        <taxon>Polyphaga</taxon>
        <taxon>Elateriformia</taxon>
        <taxon>Elateroidea</taxon>
        <taxon>Lampyridae</taxon>
        <taxon>Luciolinae</taxon>
        <taxon>Aquatica</taxon>
    </lineage>
</organism>
<feature type="transmembrane region" description="Helical" evidence="5">
    <location>
        <begin position="197"/>
        <end position="218"/>
    </location>
</feature>
<protein>
    <recommendedName>
        <fullName evidence="6">Major facilitator superfamily (MFS) profile domain-containing protein</fullName>
    </recommendedName>
</protein>
<dbReference type="PROSITE" id="PS50850">
    <property type="entry name" value="MFS"/>
    <property type="match status" value="1"/>
</dbReference>
<dbReference type="InterPro" id="IPR005829">
    <property type="entry name" value="Sugar_transporter_CS"/>
</dbReference>
<evidence type="ECO:0000256" key="1">
    <source>
        <dbReference type="ARBA" id="ARBA00004141"/>
    </source>
</evidence>